<dbReference type="PROSITE" id="PS50914">
    <property type="entry name" value="BON"/>
    <property type="match status" value="1"/>
</dbReference>
<dbReference type="RefSeq" id="WP_089714799.1">
    <property type="nucleotide sequence ID" value="NZ_FMAR01000016.1"/>
</dbReference>
<evidence type="ECO:0000313" key="3">
    <source>
        <dbReference type="Proteomes" id="UP000242818"/>
    </source>
</evidence>
<dbReference type="OrthoDB" id="1097785at2"/>
<dbReference type="Gene3D" id="3.30.1340.30">
    <property type="match status" value="1"/>
</dbReference>
<keyword evidence="3" id="KW-1185">Reference proteome</keyword>
<dbReference type="Pfam" id="PF04972">
    <property type="entry name" value="BON"/>
    <property type="match status" value="2"/>
</dbReference>
<reference evidence="2 3" key="1">
    <citation type="submission" date="2016-08" db="EMBL/GenBank/DDBJ databases">
        <authorList>
            <person name="Seilhamer J.J."/>
        </authorList>
    </citation>
    <scope>NUCLEOTIDE SEQUENCE [LARGE SCALE GENOMIC DNA]</scope>
    <source>
        <strain evidence="2 3">A37T2</strain>
    </source>
</reference>
<dbReference type="AlphaFoldDB" id="A0A1C4FS83"/>
<accession>A0A1C4FS83</accession>
<evidence type="ECO:0000259" key="1">
    <source>
        <dbReference type="PROSITE" id="PS50914"/>
    </source>
</evidence>
<dbReference type="EMBL" id="FMAR01000016">
    <property type="protein sequence ID" value="SCC58455.1"/>
    <property type="molecule type" value="Genomic_DNA"/>
</dbReference>
<protein>
    <submittedName>
        <fullName evidence="2">BON domain-containing protein</fullName>
    </submittedName>
</protein>
<organism evidence="2 3">
    <name type="scientific">Chitinophaga costaii</name>
    <dbReference type="NCBI Taxonomy" id="1335309"/>
    <lineage>
        <taxon>Bacteria</taxon>
        <taxon>Pseudomonadati</taxon>
        <taxon>Bacteroidota</taxon>
        <taxon>Chitinophagia</taxon>
        <taxon>Chitinophagales</taxon>
        <taxon>Chitinophagaceae</taxon>
        <taxon>Chitinophaga</taxon>
    </lineage>
</organism>
<gene>
    <name evidence="2" type="ORF">GA0116948_11666</name>
</gene>
<feature type="domain" description="BON" evidence="1">
    <location>
        <begin position="18"/>
        <end position="86"/>
    </location>
</feature>
<name>A0A1C4FS83_9BACT</name>
<dbReference type="STRING" id="1335309.GA0116948_11666"/>
<sequence length="163" mass="17075">MREKTFLMTGFLALFLVACGPSDENIQEEVNTKLTSTSPGVIGKVTNGVVTLSGEVVDQSAKTDAATAVQDIKGVKKIDNQVTIALSPAPPVAIDSVKISPDDALRKSVDSSFAANGITGITTSISNGVLTLTGQTAKTSLRKIMQIVHASHPKKVNNQLTLK</sequence>
<evidence type="ECO:0000313" key="2">
    <source>
        <dbReference type="EMBL" id="SCC58455.1"/>
    </source>
</evidence>
<dbReference type="Proteomes" id="UP000242818">
    <property type="component" value="Unassembled WGS sequence"/>
</dbReference>
<proteinExistence type="predicted"/>
<dbReference type="InterPro" id="IPR007055">
    <property type="entry name" value="BON_dom"/>
</dbReference>
<dbReference type="PROSITE" id="PS51257">
    <property type="entry name" value="PROKAR_LIPOPROTEIN"/>
    <property type="match status" value="1"/>
</dbReference>